<evidence type="ECO:0000313" key="2">
    <source>
        <dbReference type="Proteomes" id="UP000248764"/>
    </source>
</evidence>
<sequence length="77" mass="8475">MTSHAEDLLRAALALPRSDRADVAAGLLASLDESDEADRQAVEDSWAREIELRARRVLSGESNGEDWGAVRDRLADR</sequence>
<name>A0A2W2BE34_9ACTN</name>
<dbReference type="InterPro" id="IPR013406">
    <property type="entry name" value="CHP02574_addiction_mod"/>
</dbReference>
<comment type="caution">
    <text evidence="1">The sequence shown here is derived from an EMBL/GenBank/DDBJ whole genome shotgun (WGS) entry which is preliminary data.</text>
</comment>
<evidence type="ECO:0000313" key="1">
    <source>
        <dbReference type="EMBL" id="PZF85881.1"/>
    </source>
</evidence>
<accession>A0A2W2BE34</accession>
<protein>
    <recommendedName>
        <fullName evidence="3">Addiction module protein</fullName>
    </recommendedName>
</protein>
<dbReference type="Proteomes" id="UP000248764">
    <property type="component" value="Unassembled WGS sequence"/>
</dbReference>
<reference evidence="1 2" key="1">
    <citation type="submission" date="2018-01" db="EMBL/GenBank/DDBJ databases">
        <title>Draft genome sequence of Jiangella sp. GTF31.</title>
        <authorList>
            <person name="Sahin N."/>
            <person name="Ay H."/>
            <person name="Saygin H."/>
        </authorList>
    </citation>
    <scope>NUCLEOTIDE SEQUENCE [LARGE SCALE GENOMIC DNA]</scope>
    <source>
        <strain evidence="1 2">GTF31</strain>
    </source>
</reference>
<dbReference type="AlphaFoldDB" id="A0A2W2BE34"/>
<keyword evidence="2" id="KW-1185">Reference proteome</keyword>
<gene>
    <name evidence="1" type="ORF">C1I92_03095</name>
</gene>
<evidence type="ECO:0008006" key="3">
    <source>
        <dbReference type="Google" id="ProtNLM"/>
    </source>
</evidence>
<proteinExistence type="predicted"/>
<dbReference type="Pfam" id="PF09720">
    <property type="entry name" value="Unstab_antitox"/>
    <property type="match status" value="1"/>
</dbReference>
<dbReference type="EMBL" id="POTW01000005">
    <property type="protein sequence ID" value="PZF85881.1"/>
    <property type="molecule type" value="Genomic_DNA"/>
</dbReference>
<organism evidence="1 2">
    <name type="scientific">Jiangella anatolica</name>
    <dbReference type="NCBI Taxonomy" id="2670374"/>
    <lineage>
        <taxon>Bacteria</taxon>
        <taxon>Bacillati</taxon>
        <taxon>Actinomycetota</taxon>
        <taxon>Actinomycetes</taxon>
        <taxon>Jiangellales</taxon>
        <taxon>Jiangellaceae</taxon>
        <taxon>Jiangella</taxon>
    </lineage>
</organism>
<dbReference type="RefSeq" id="WP_111253203.1">
    <property type="nucleotide sequence ID" value="NZ_POTW01000005.1"/>
</dbReference>